<dbReference type="GO" id="GO:0003700">
    <property type="term" value="F:DNA-binding transcription factor activity"/>
    <property type="evidence" value="ECO:0007669"/>
    <property type="project" value="InterPro"/>
</dbReference>
<keyword evidence="2" id="KW-0238">DNA-binding</keyword>
<dbReference type="PANTHER" id="PTHR33164">
    <property type="entry name" value="TRANSCRIPTIONAL REGULATOR, MARR FAMILY"/>
    <property type="match status" value="1"/>
</dbReference>
<evidence type="ECO:0000256" key="1">
    <source>
        <dbReference type="ARBA" id="ARBA00023015"/>
    </source>
</evidence>
<keyword evidence="1" id="KW-0805">Transcription regulation</keyword>
<keyword evidence="3" id="KW-0804">Transcription</keyword>
<dbReference type="SUPFAM" id="SSF46785">
    <property type="entry name" value="Winged helix' DNA-binding domain"/>
    <property type="match status" value="1"/>
</dbReference>
<dbReference type="Gene3D" id="1.10.10.10">
    <property type="entry name" value="Winged helix-like DNA-binding domain superfamily/Winged helix DNA-binding domain"/>
    <property type="match status" value="1"/>
</dbReference>
<name>A0AB73PPZ5_ECOLX</name>
<reference evidence="5 6" key="1">
    <citation type="submission" date="2017-07" db="EMBL/GenBank/DDBJ databases">
        <authorList>
            <person name="Zhi S."/>
            <person name="Banting G."/>
            <person name="Neumann N."/>
        </authorList>
    </citation>
    <scope>NUCLEOTIDE SEQUENCE [LARGE SCALE GENOMIC DNA]</scope>
    <source>
        <strain evidence="5 6">WW41</strain>
    </source>
</reference>
<dbReference type="PRINTS" id="PR00598">
    <property type="entry name" value="HTHMARR"/>
</dbReference>
<dbReference type="Pfam" id="PF12802">
    <property type="entry name" value="MarR_2"/>
    <property type="match status" value="1"/>
</dbReference>
<dbReference type="GO" id="GO:0006950">
    <property type="term" value="P:response to stress"/>
    <property type="evidence" value="ECO:0007669"/>
    <property type="project" value="TreeGrafter"/>
</dbReference>
<accession>A0AB73PPZ5</accession>
<dbReference type="InterPro" id="IPR000835">
    <property type="entry name" value="HTH_MarR-typ"/>
</dbReference>
<feature type="domain" description="HTH marR-type" evidence="4">
    <location>
        <begin position="1"/>
        <end position="150"/>
    </location>
</feature>
<dbReference type="PROSITE" id="PS50995">
    <property type="entry name" value="HTH_MARR_2"/>
    <property type="match status" value="1"/>
</dbReference>
<proteinExistence type="predicted"/>
<dbReference type="SMART" id="SM00347">
    <property type="entry name" value="HTH_MARR"/>
    <property type="match status" value="1"/>
</dbReference>
<dbReference type="InterPro" id="IPR023187">
    <property type="entry name" value="Tscrpt_reg_MarR-type_CS"/>
</dbReference>
<dbReference type="InterPro" id="IPR036388">
    <property type="entry name" value="WH-like_DNA-bd_sf"/>
</dbReference>
<dbReference type="InterPro" id="IPR036390">
    <property type="entry name" value="WH_DNA-bd_sf"/>
</dbReference>
<evidence type="ECO:0000313" key="5">
    <source>
        <dbReference type="EMBL" id="OZP01668.1"/>
    </source>
</evidence>
<evidence type="ECO:0000256" key="2">
    <source>
        <dbReference type="ARBA" id="ARBA00023125"/>
    </source>
</evidence>
<comment type="caution">
    <text evidence="5">The sequence shown here is derived from an EMBL/GenBank/DDBJ whole genome shotgun (WGS) entry which is preliminary data.</text>
</comment>
<evidence type="ECO:0000313" key="6">
    <source>
        <dbReference type="Proteomes" id="UP000264870"/>
    </source>
</evidence>
<organism evidence="5 6">
    <name type="scientific">Escherichia coli</name>
    <dbReference type="NCBI Taxonomy" id="562"/>
    <lineage>
        <taxon>Bacteria</taxon>
        <taxon>Pseudomonadati</taxon>
        <taxon>Pseudomonadota</taxon>
        <taxon>Gammaproteobacteria</taxon>
        <taxon>Enterobacterales</taxon>
        <taxon>Enterobacteriaceae</taxon>
        <taxon>Escherichia</taxon>
    </lineage>
</organism>
<evidence type="ECO:0000259" key="4">
    <source>
        <dbReference type="PROSITE" id="PS50995"/>
    </source>
</evidence>
<evidence type="ECO:0000256" key="3">
    <source>
        <dbReference type="ARBA" id="ARBA00023163"/>
    </source>
</evidence>
<dbReference type="PROSITE" id="PS01117">
    <property type="entry name" value="HTH_MARR_1"/>
    <property type="match status" value="1"/>
</dbReference>
<gene>
    <name evidence="5" type="ORF">CG702_18710</name>
</gene>
<dbReference type="InterPro" id="IPR039422">
    <property type="entry name" value="MarR/SlyA-like"/>
</dbReference>
<sequence length="193" mass="21119">MLSMLRAHIDVAMDGPRDRNIFGAFALMISDDIVRASSSRARKPEAGPAASALALLAHKPGLSIRMLAIGVGLSHAGTVRLVDRLVSEGLIERREHSTDGRARSLYLTPTGKVASDEVLASRDQVIAEGLSILNPDELKTLSDIAERVLRNRLENLEQSYRICRLCCYEGCTNCPVDAELHERGVDREKNDDA</sequence>
<dbReference type="Proteomes" id="UP000264870">
    <property type="component" value="Unassembled WGS sequence"/>
</dbReference>
<dbReference type="AlphaFoldDB" id="A0AB73PPZ5"/>
<dbReference type="GO" id="GO:0003677">
    <property type="term" value="F:DNA binding"/>
    <property type="evidence" value="ECO:0007669"/>
    <property type="project" value="UniProtKB-KW"/>
</dbReference>
<dbReference type="EMBL" id="NNAK01000051">
    <property type="protein sequence ID" value="OZP01668.1"/>
    <property type="molecule type" value="Genomic_DNA"/>
</dbReference>
<protein>
    <submittedName>
        <fullName evidence="5">MarR family transcriptional regulator</fullName>
    </submittedName>
</protein>
<dbReference type="PANTHER" id="PTHR33164:SF57">
    <property type="entry name" value="MARR-FAMILY TRANSCRIPTIONAL REGULATOR"/>
    <property type="match status" value="1"/>
</dbReference>